<dbReference type="AlphaFoldDB" id="A0A1B0CGE4"/>
<dbReference type="VEuPathDB" id="VectorBase:LLOJ003445"/>
<keyword evidence="2" id="KW-1185">Reference proteome</keyword>
<proteinExistence type="predicted"/>
<evidence type="ECO:0000313" key="2">
    <source>
        <dbReference type="Proteomes" id="UP000092461"/>
    </source>
</evidence>
<dbReference type="EnsemblMetazoa" id="LLOJ003445-RA">
    <property type="protein sequence ID" value="LLOJ003445-PA"/>
    <property type="gene ID" value="LLOJ003445"/>
</dbReference>
<sequence length="203" mass="24044">MSQITKHHGKQKGERYNGVRCWIHFSITRNTVCINECLKSICKLIRAIVRRWILKGLHSIENWRHRRSTPLRTATQCNLNGLNIKYRHPTFRNETLLCHVQIKEIERVIDCLDFAHFHEPILQVLRRRHEDTVPMILSLAQYSVQILNACHHTHCHFPAIRRCLWAWVQCCPETFANLLHACLQLIALEENDEHRFVHIVALK</sequence>
<name>A0A1B0CGE4_LUTLO</name>
<dbReference type="Proteomes" id="UP000092461">
    <property type="component" value="Unassembled WGS sequence"/>
</dbReference>
<evidence type="ECO:0000313" key="1">
    <source>
        <dbReference type="EnsemblMetazoa" id="LLOJ003445-PA"/>
    </source>
</evidence>
<organism evidence="1 2">
    <name type="scientific">Lutzomyia longipalpis</name>
    <name type="common">Sand fly</name>
    <dbReference type="NCBI Taxonomy" id="7200"/>
    <lineage>
        <taxon>Eukaryota</taxon>
        <taxon>Metazoa</taxon>
        <taxon>Ecdysozoa</taxon>
        <taxon>Arthropoda</taxon>
        <taxon>Hexapoda</taxon>
        <taxon>Insecta</taxon>
        <taxon>Pterygota</taxon>
        <taxon>Neoptera</taxon>
        <taxon>Endopterygota</taxon>
        <taxon>Diptera</taxon>
        <taxon>Nematocera</taxon>
        <taxon>Psychodoidea</taxon>
        <taxon>Psychodidae</taxon>
        <taxon>Lutzomyia</taxon>
        <taxon>Lutzomyia</taxon>
    </lineage>
</organism>
<dbReference type="EMBL" id="AJWK01011049">
    <property type="status" value="NOT_ANNOTATED_CDS"/>
    <property type="molecule type" value="Genomic_DNA"/>
</dbReference>
<protein>
    <submittedName>
        <fullName evidence="1">Uncharacterized protein</fullName>
    </submittedName>
</protein>
<reference evidence="1" key="1">
    <citation type="submission" date="2020-05" db="UniProtKB">
        <authorList>
            <consortium name="EnsemblMetazoa"/>
        </authorList>
    </citation>
    <scope>IDENTIFICATION</scope>
    <source>
        <strain evidence="1">Jacobina</strain>
    </source>
</reference>
<accession>A0A1B0CGE4</accession>